<dbReference type="PANTHER" id="PTHR35272">
    <property type="entry name" value="THIOL:DISULFIDE INTERCHANGE PROTEIN DSBC-RELATED"/>
    <property type="match status" value="1"/>
</dbReference>
<dbReference type="AlphaFoldDB" id="A0A832DRP4"/>
<sequence length="253" mass="29206">MRKTLILSLLGVAILTVGCQDKKKKVSVDCPKEDKIVEVIKKFSPDADITIEKVQQLDNLNLCEVQFRLGIRPAIFYVNEDLSLLFPSVIDRATGENLAMKSINERNKIIPQKILKKFDDYVTFTEGKGDKFVYFITDAKCEECKKAYKTLKSWADKNNVKIKIIIRPMDVHFLSYDIALSVLCDKKSFNDLLNDYNSKRSCENGRKKLDSTIDFIEKKMVMFDMPNPIIISEKGKFLTKPEITEQDLKWLME</sequence>
<evidence type="ECO:0000313" key="1">
    <source>
        <dbReference type="EMBL" id="HEV09126.1"/>
    </source>
</evidence>
<dbReference type="Gene3D" id="3.40.30.10">
    <property type="entry name" value="Glutaredoxin"/>
    <property type="match status" value="1"/>
</dbReference>
<gene>
    <name evidence="1" type="ORF">ENO34_01850</name>
</gene>
<protein>
    <recommendedName>
        <fullName evidence="2">Thiol:disulfide interchange protein DsbC</fullName>
    </recommendedName>
</protein>
<dbReference type="PROSITE" id="PS51257">
    <property type="entry name" value="PROKAR_LIPOPROTEIN"/>
    <property type="match status" value="1"/>
</dbReference>
<name>A0A832DRP4_9AQUI</name>
<dbReference type="SUPFAM" id="SSF52833">
    <property type="entry name" value="Thioredoxin-like"/>
    <property type="match status" value="1"/>
</dbReference>
<organism evidence="1">
    <name type="scientific">Sulfurihydrogenibium azorense</name>
    <dbReference type="NCBI Taxonomy" id="309806"/>
    <lineage>
        <taxon>Bacteria</taxon>
        <taxon>Pseudomonadati</taxon>
        <taxon>Aquificota</taxon>
        <taxon>Aquificia</taxon>
        <taxon>Aquificales</taxon>
        <taxon>Hydrogenothermaceae</taxon>
        <taxon>Sulfurihydrogenibium</taxon>
    </lineage>
</organism>
<dbReference type="EMBL" id="DSFC01000107">
    <property type="protein sequence ID" value="HEV09126.1"/>
    <property type="molecule type" value="Genomic_DNA"/>
</dbReference>
<evidence type="ECO:0008006" key="2">
    <source>
        <dbReference type="Google" id="ProtNLM"/>
    </source>
</evidence>
<dbReference type="InterPro" id="IPR051470">
    <property type="entry name" value="Thiol:disulfide_interchange"/>
</dbReference>
<proteinExistence type="predicted"/>
<dbReference type="InterPro" id="IPR036249">
    <property type="entry name" value="Thioredoxin-like_sf"/>
</dbReference>
<dbReference type="Proteomes" id="UP000885621">
    <property type="component" value="Unassembled WGS sequence"/>
</dbReference>
<accession>A0A832DRP4</accession>
<reference evidence="1" key="1">
    <citation type="journal article" date="2020" name="mSystems">
        <title>Genome- and Community-Level Interaction Insights into Carbon Utilization and Element Cycling Functions of Hydrothermarchaeota in Hydrothermal Sediment.</title>
        <authorList>
            <person name="Zhou Z."/>
            <person name="Liu Y."/>
            <person name="Xu W."/>
            <person name="Pan J."/>
            <person name="Luo Z.H."/>
            <person name="Li M."/>
        </authorList>
    </citation>
    <scope>NUCLEOTIDE SEQUENCE [LARGE SCALE GENOMIC DNA]</scope>
    <source>
        <strain evidence="1">SpSt-1257</strain>
    </source>
</reference>
<dbReference type="PANTHER" id="PTHR35272:SF3">
    <property type="entry name" value="THIOL:DISULFIDE INTERCHANGE PROTEIN DSBC"/>
    <property type="match status" value="1"/>
</dbReference>
<comment type="caution">
    <text evidence="1">The sequence shown here is derived from an EMBL/GenBank/DDBJ whole genome shotgun (WGS) entry which is preliminary data.</text>
</comment>